<dbReference type="AlphaFoldDB" id="A0AAV5JYA7"/>
<protein>
    <submittedName>
        <fullName evidence="1">Uncharacterized protein</fullName>
    </submittedName>
</protein>
<comment type="caution">
    <text evidence="1">The sequence shown here is derived from an EMBL/GenBank/DDBJ whole genome shotgun (WGS) entry which is preliminary data.</text>
</comment>
<proteinExistence type="predicted"/>
<dbReference type="Proteomes" id="UP001054252">
    <property type="component" value="Unassembled WGS sequence"/>
</dbReference>
<keyword evidence="2" id="KW-1185">Reference proteome</keyword>
<reference evidence="1 2" key="1">
    <citation type="journal article" date="2021" name="Commun. Biol.">
        <title>The genome of Shorea leprosula (Dipterocarpaceae) highlights the ecological relevance of drought in aseasonal tropical rainforests.</title>
        <authorList>
            <person name="Ng K.K.S."/>
            <person name="Kobayashi M.J."/>
            <person name="Fawcett J.A."/>
            <person name="Hatakeyama M."/>
            <person name="Paape T."/>
            <person name="Ng C.H."/>
            <person name="Ang C.C."/>
            <person name="Tnah L.H."/>
            <person name="Lee C.T."/>
            <person name="Nishiyama T."/>
            <person name="Sese J."/>
            <person name="O'Brien M.J."/>
            <person name="Copetti D."/>
            <person name="Mohd Noor M.I."/>
            <person name="Ong R.C."/>
            <person name="Putra M."/>
            <person name="Sireger I.Z."/>
            <person name="Indrioko S."/>
            <person name="Kosugi Y."/>
            <person name="Izuno A."/>
            <person name="Isagi Y."/>
            <person name="Lee S.L."/>
            <person name="Shimizu K.K."/>
        </authorList>
    </citation>
    <scope>NUCLEOTIDE SEQUENCE [LARGE SCALE GENOMIC DNA]</scope>
    <source>
        <strain evidence="1">214</strain>
    </source>
</reference>
<accession>A0AAV5JYA7</accession>
<evidence type="ECO:0000313" key="2">
    <source>
        <dbReference type="Proteomes" id="UP001054252"/>
    </source>
</evidence>
<dbReference type="EMBL" id="BPVZ01000045">
    <property type="protein sequence ID" value="GKV16218.1"/>
    <property type="molecule type" value="Genomic_DNA"/>
</dbReference>
<gene>
    <name evidence="1" type="ORF">SLEP1_g26893</name>
</gene>
<sequence>MSYVQVVMGRSLRIVNTPVRNKQADNKVRAKTVDRVSINQGKLINLEVESSGDKEGVNNTRHNREEIIEFSPLKEENQWLKGSMIAVVKSMSMISTIQERVDVDGGLINLSPLGGRSLLLTDRLEGYLSEYM</sequence>
<name>A0AAV5JYA7_9ROSI</name>
<evidence type="ECO:0000313" key="1">
    <source>
        <dbReference type="EMBL" id="GKV16218.1"/>
    </source>
</evidence>
<organism evidence="1 2">
    <name type="scientific">Rubroshorea leprosula</name>
    <dbReference type="NCBI Taxonomy" id="152421"/>
    <lineage>
        <taxon>Eukaryota</taxon>
        <taxon>Viridiplantae</taxon>
        <taxon>Streptophyta</taxon>
        <taxon>Embryophyta</taxon>
        <taxon>Tracheophyta</taxon>
        <taxon>Spermatophyta</taxon>
        <taxon>Magnoliopsida</taxon>
        <taxon>eudicotyledons</taxon>
        <taxon>Gunneridae</taxon>
        <taxon>Pentapetalae</taxon>
        <taxon>rosids</taxon>
        <taxon>malvids</taxon>
        <taxon>Malvales</taxon>
        <taxon>Dipterocarpaceae</taxon>
        <taxon>Rubroshorea</taxon>
    </lineage>
</organism>